<comment type="similarity">
    <text evidence="1">Belongs to the helicase family. UvrD subfamily.</text>
</comment>
<dbReference type="GO" id="GO:0000725">
    <property type="term" value="P:recombinational repair"/>
    <property type="evidence" value="ECO:0007669"/>
    <property type="project" value="TreeGrafter"/>
</dbReference>
<evidence type="ECO:0000256" key="4">
    <source>
        <dbReference type="ARBA" id="ARBA00022806"/>
    </source>
</evidence>
<gene>
    <name evidence="15" type="ORF">DI536_05595</name>
</gene>
<dbReference type="PANTHER" id="PTHR11070">
    <property type="entry name" value="UVRD / RECB / PCRA DNA HELICASE FAMILY MEMBER"/>
    <property type="match status" value="1"/>
</dbReference>
<dbReference type="CDD" id="cd18807">
    <property type="entry name" value="SF1_C_UvrD"/>
    <property type="match status" value="1"/>
</dbReference>
<accession>A0A2W5TPQ8</accession>
<evidence type="ECO:0000256" key="8">
    <source>
        <dbReference type="ARBA" id="ARBA00034617"/>
    </source>
</evidence>
<proteinExistence type="inferred from homology"/>
<keyword evidence="6" id="KW-0238">DNA-binding</keyword>
<evidence type="ECO:0000259" key="13">
    <source>
        <dbReference type="PROSITE" id="PS51198"/>
    </source>
</evidence>
<dbReference type="InterPro" id="IPR027417">
    <property type="entry name" value="P-loop_NTPase"/>
</dbReference>
<protein>
    <recommendedName>
        <fullName evidence="9">DNA 3'-5' helicase</fullName>
        <ecNumber evidence="9">5.6.2.4</ecNumber>
    </recommendedName>
    <alternativeName>
        <fullName evidence="10">DNA 3'-5' helicase II</fullName>
    </alternativeName>
</protein>
<feature type="domain" description="UvrD-like helicase ATP-binding" evidence="13">
    <location>
        <begin position="4"/>
        <end position="298"/>
    </location>
</feature>
<evidence type="ECO:0000256" key="2">
    <source>
        <dbReference type="ARBA" id="ARBA00022741"/>
    </source>
</evidence>
<evidence type="ECO:0000313" key="15">
    <source>
        <dbReference type="EMBL" id="PZR16632.1"/>
    </source>
</evidence>
<comment type="catalytic activity">
    <reaction evidence="11">
        <text>ATP + H2O = ADP + phosphate + H(+)</text>
        <dbReference type="Rhea" id="RHEA:13065"/>
        <dbReference type="ChEBI" id="CHEBI:15377"/>
        <dbReference type="ChEBI" id="CHEBI:15378"/>
        <dbReference type="ChEBI" id="CHEBI:30616"/>
        <dbReference type="ChEBI" id="CHEBI:43474"/>
        <dbReference type="ChEBI" id="CHEBI:456216"/>
        <dbReference type="EC" id="5.6.2.4"/>
    </reaction>
</comment>
<organism evidence="15 16">
    <name type="scientific">Archangium gephyra</name>
    <dbReference type="NCBI Taxonomy" id="48"/>
    <lineage>
        <taxon>Bacteria</taxon>
        <taxon>Pseudomonadati</taxon>
        <taxon>Myxococcota</taxon>
        <taxon>Myxococcia</taxon>
        <taxon>Myxococcales</taxon>
        <taxon>Cystobacterineae</taxon>
        <taxon>Archangiaceae</taxon>
        <taxon>Archangium</taxon>
    </lineage>
</organism>
<evidence type="ECO:0000256" key="11">
    <source>
        <dbReference type="ARBA" id="ARBA00048988"/>
    </source>
</evidence>
<comment type="caution">
    <text evidence="15">The sequence shown here is derived from an EMBL/GenBank/DDBJ whole genome shotgun (WGS) entry which is preliminary data.</text>
</comment>
<name>A0A2W5TPQ8_9BACT</name>
<evidence type="ECO:0000259" key="14">
    <source>
        <dbReference type="PROSITE" id="PS51217"/>
    </source>
</evidence>
<dbReference type="Pfam" id="PF13361">
    <property type="entry name" value="UvrD_C"/>
    <property type="match status" value="1"/>
</dbReference>
<dbReference type="GO" id="GO:0043138">
    <property type="term" value="F:3'-5' DNA helicase activity"/>
    <property type="evidence" value="ECO:0007669"/>
    <property type="project" value="UniProtKB-EC"/>
</dbReference>
<evidence type="ECO:0000256" key="7">
    <source>
        <dbReference type="ARBA" id="ARBA00023235"/>
    </source>
</evidence>
<evidence type="ECO:0000313" key="16">
    <source>
        <dbReference type="Proteomes" id="UP000249061"/>
    </source>
</evidence>
<dbReference type="GO" id="GO:0016887">
    <property type="term" value="F:ATP hydrolysis activity"/>
    <property type="evidence" value="ECO:0007669"/>
    <property type="project" value="RHEA"/>
</dbReference>
<evidence type="ECO:0000256" key="9">
    <source>
        <dbReference type="ARBA" id="ARBA00034808"/>
    </source>
</evidence>
<dbReference type="Gene3D" id="3.40.50.300">
    <property type="entry name" value="P-loop containing nucleotide triphosphate hydrolases"/>
    <property type="match status" value="2"/>
</dbReference>
<dbReference type="GO" id="GO:0005829">
    <property type="term" value="C:cytosol"/>
    <property type="evidence" value="ECO:0007669"/>
    <property type="project" value="TreeGrafter"/>
</dbReference>
<dbReference type="PROSITE" id="PS51217">
    <property type="entry name" value="UVRD_HELICASE_CTER"/>
    <property type="match status" value="1"/>
</dbReference>
<evidence type="ECO:0000256" key="10">
    <source>
        <dbReference type="ARBA" id="ARBA00034923"/>
    </source>
</evidence>
<dbReference type="InterPro" id="IPR014017">
    <property type="entry name" value="DNA_helicase_UvrD-like_C"/>
</dbReference>
<keyword evidence="7" id="KW-0413">Isomerase</keyword>
<dbReference type="GO" id="GO:0003677">
    <property type="term" value="F:DNA binding"/>
    <property type="evidence" value="ECO:0007669"/>
    <property type="project" value="UniProtKB-KW"/>
</dbReference>
<dbReference type="InterPro" id="IPR000212">
    <property type="entry name" value="DNA_helicase_UvrD/REP"/>
</dbReference>
<comment type="catalytic activity">
    <reaction evidence="8">
        <text>Couples ATP hydrolysis with the unwinding of duplex DNA by translocating in the 3'-5' direction.</text>
        <dbReference type="EC" id="5.6.2.4"/>
    </reaction>
</comment>
<keyword evidence="4 12" id="KW-0347">Helicase</keyword>
<dbReference type="Proteomes" id="UP000249061">
    <property type="component" value="Unassembled WGS sequence"/>
</dbReference>
<dbReference type="PANTHER" id="PTHR11070:SF2">
    <property type="entry name" value="ATP-DEPENDENT DNA HELICASE SRS2"/>
    <property type="match status" value="1"/>
</dbReference>
<dbReference type="AlphaFoldDB" id="A0A2W5TPQ8"/>
<dbReference type="PROSITE" id="PS51198">
    <property type="entry name" value="UVRD_HELICASE_ATP_BIND"/>
    <property type="match status" value="1"/>
</dbReference>
<dbReference type="EMBL" id="QFQP01000003">
    <property type="protein sequence ID" value="PZR16632.1"/>
    <property type="molecule type" value="Genomic_DNA"/>
</dbReference>
<evidence type="ECO:0000256" key="6">
    <source>
        <dbReference type="ARBA" id="ARBA00023125"/>
    </source>
</evidence>
<feature type="binding site" evidence="12">
    <location>
        <begin position="25"/>
        <end position="32"/>
    </location>
    <ligand>
        <name>ATP</name>
        <dbReference type="ChEBI" id="CHEBI:30616"/>
    </ligand>
</feature>
<evidence type="ECO:0000256" key="12">
    <source>
        <dbReference type="PROSITE-ProRule" id="PRU00560"/>
    </source>
</evidence>
<dbReference type="CDD" id="cd17932">
    <property type="entry name" value="DEXQc_UvrD"/>
    <property type="match status" value="1"/>
</dbReference>
<evidence type="ECO:0000256" key="1">
    <source>
        <dbReference type="ARBA" id="ARBA00009922"/>
    </source>
</evidence>
<dbReference type="GO" id="GO:0005524">
    <property type="term" value="F:ATP binding"/>
    <property type="evidence" value="ECO:0007669"/>
    <property type="project" value="UniProtKB-UniRule"/>
</dbReference>
<evidence type="ECO:0000256" key="5">
    <source>
        <dbReference type="ARBA" id="ARBA00022840"/>
    </source>
</evidence>
<dbReference type="Gene3D" id="1.10.486.10">
    <property type="entry name" value="PCRA, domain 4"/>
    <property type="match status" value="1"/>
</dbReference>
<sequence length="693" mass="78117">MDLSHLNKPQRDAVLTTEGPLLVLAGAGSGKTRVITHRICHLLDMKVPARAILAVTFTNKAASEMKERVVQMGGQRALGVTLSTFHAFGAEVLREHLHKMGWPKKFAIVDTGDQIALVRRAMKDRQIDDKVFDPRKILTLISRAKNSGEIPGEGPRQPLIAEDDDDLDDIDGEDSDDLELAASMVFPLYQLALKAQGAVDFDDLIVFPSRIFEQFPEVKQHYGERFRYIMVDEYQDTNKAQLELLRHLGDAHHNVCVVGDDDQCIYSWRGAEVRNILDFEKLFPGGKEVRLEQNYRSNQVILDAANSVIEKNPDRRSKRMWSDVKAGPKITLCSAPSEEDEARWVASEVKRAVGEGMSPDDIAILYRVNGQSRFLEEFLREREVRYEVHGGTEFFDRREVKDVIAYFRVIANPKDEISLLRIINTPARGIGDVTMERINAWALKHDTPLWKALERSAEIDTLPHGAAEKVLGFVALMERYRGMFDKGNLSKVTSELLKEIDFMGNARANAPSLASGDRKAQAVKHVIQSLENYEKKEGPKASLLTYLNRLSLDTKDDEDEHQHLAGRVSMMTIHGSKGLEWKMVFVVGCEEDLLPHSGMQGEAPNPGEERRLCYVAMTRARDRLIMTRATTRVKRGKELPRTPSRFLGDIPEQLCEVIDMEAIPKGPPTPKEKNFFANLRERLKAESGNGPTS</sequence>
<keyword evidence="2 12" id="KW-0547">Nucleotide-binding</keyword>
<feature type="domain" description="UvrD-like helicase C-terminal" evidence="14">
    <location>
        <begin position="299"/>
        <end position="578"/>
    </location>
</feature>
<dbReference type="InterPro" id="IPR013986">
    <property type="entry name" value="DExx_box_DNA_helicase_dom_sf"/>
</dbReference>
<reference evidence="15 16" key="1">
    <citation type="submission" date="2017-08" db="EMBL/GenBank/DDBJ databases">
        <title>Infants hospitalized years apart are colonized by the same room-sourced microbial strains.</title>
        <authorList>
            <person name="Brooks B."/>
            <person name="Olm M.R."/>
            <person name="Firek B.A."/>
            <person name="Baker R."/>
            <person name="Thomas B.C."/>
            <person name="Morowitz M.J."/>
            <person name="Banfield J.F."/>
        </authorList>
    </citation>
    <scope>NUCLEOTIDE SEQUENCE [LARGE SCALE GENOMIC DNA]</scope>
    <source>
        <strain evidence="15">S2_003_000_R2_14</strain>
    </source>
</reference>
<dbReference type="Pfam" id="PF00580">
    <property type="entry name" value="UvrD-helicase"/>
    <property type="match status" value="1"/>
</dbReference>
<dbReference type="SUPFAM" id="SSF52540">
    <property type="entry name" value="P-loop containing nucleoside triphosphate hydrolases"/>
    <property type="match status" value="1"/>
</dbReference>
<dbReference type="InterPro" id="IPR014016">
    <property type="entry name" value="UvrD-like_ATP-bd"/>
</dbReference>
<keyword evidence="3 12" id="KW-0378">Hydrolase</keyword>
<evidence type="ECO:0000256" key="3">
    <source>
        <dbReference type="ARBA" id="ARBA00022801"/>
    </source>
</evidence>
<dbReference type="EC" id="5.6.2.4" evidence="9"/>
<keyword evidence="5 12" id="KW-0067">ATP-binding</keyword>
<dbReference type="Gene3D" id="1.10.10.160">
    <property type="match status" value="1"/>
</dbReference>